<feature type="compositionally biased region" description="Basic and acidic residues" evidence="1">
    <location>
        <begin position="339"/>
        <end position="353"/>
    </location>
</feature>
<proteinExistence type="predicted"/>
<reference evidence="2 3" key="1">
    <citation type="journal article" date="2018" name="Mol. Biol. Evol.">
        <title>Broad Genomic Sampling Reveals a Smut Pathogenic Ancestry of the Fungal Clade Ustilaginomycotina.</title>
        <authorList>
            <person name="Kijpornyongpan T."/>
            <person name="Mondo S.J."/>
            <person name="Barry K."/>
            <person name="Sandor L."/>
            <person name="Lee J."/>
            <person name="Lipzen A."/>
            <person name="Pangilinan J."/>
            <person name="LaButti K."/>
            <person name="Hainaut M."/>
            <person name="Henrissat B."/>
            <person name="Grigoriev I.V."/>
            <person name="Spatafora J.W."/>
            <person name="Aime M.C."/>
        </authorList>
    </citation>
    <scope>NUCLEOTIDE SEQUENCE [LARGE SCALE GENOMIC DNA]</scope>
    <source>
        <strain evidence="2 3">MCA 4198</strain>
    </source>
</reference>
<feature type="region of interest" description="Disordered" evidence="1">
    <location>
        <begin position="116"/>
        <end position="178"/>
    </location>
</feature>
<feature type="compositionally biased region" description="Polar residues" evidence="1">
    <location>
        <begin position="163"/>
        <end position="174"/>
    </location>
</feature>
<dbReference type="RefSeq" id="XP_025375391.1">
    <property type="nucleotide sequence ID" value="XM_025522316.1"/>
</dbReference>
<feature type="compositionally biased region" description="Polar residues" evidence="1">
    <location>
        <begin position="56"/>
        <end position="69"/>
    </location>
</feature>
<evidence type="ECO:0000313" key="2">
    <source>
        <dbReference type="EMBL" id="PWN88193.1"/>
    </source>
</evidence>
<feature type="region of interest" description="Disordered" evidence="1">
    <location>
        <begin position="54"/>
        <end position="87"/>
    </location>
</feature>
<feature type="compositionally biased region" description="Low complexity" evidence="1">
    <location>
        <begin position="136"/>
        <end position="147"/>
    </location>
</feature>
<organism evidence="2 3">
    <name type="scientific">Acaromyces ingoldii</name>
    <dbReference type="NCBI Taxonomy" id="215250"/>
    <lineage>
        <taxon>Eukaryota</taxon>
        <taxon>Fungi</taxon>
        <taxon>Dikarya</taxon>
        <taxon>Basidiomycota</taxon>
        <taxon>Ustilaginomycotina</taxon>
        <taxon>Exobasidiomycetes</taxon>
        <taxon>Exobasidiales</taxon>
        <taxon>Cryptobasidiaceae</taxon>
        <taxon>Acaromyces</taxon>
    </lineage>
</organism>
<dbReference type="InParanoid" id="A0A316YJC2"/>
<dbReference type="Proteomes" id="UP000245768">
    <property type="component" value="Unassembled WGS sequence"/>
</dbReference>
<gene>
    <name evidence="2" type="ORF">FA10DRAFT_268407</name>
</gene>
<feature type="compositionally biased region" description="Basic and acidic residues" evidence="1">
    <location>
        <begin position="365"/>
        <end position="395"/>
    </location>
</feature>
<dbReference type="OrthoDB" id="5579731at2759"/>
<evidence type="ECO:0000256" key="1">
    <source>
        <dbReference type="SAM" id="MobiDB-lite"/>
    </source>
</evidence>
<sequence>MSYHYDAYGFPRGRMRGVPHRYGDDGGRRRYEPYGHSLSSIDGSSHSAYYAANGIGPSSSSRPTLPSHDSLSRGVGSRAVQPSRSAVSRNHKDFGFAFIGRDMEERVKQIVKDSDAALLAPRGPPATSNSLSKGNSTPLPTTPSSSRTPHHVPGSSSDDRGDTTPTSTQAQSRPVLTPTMIVDEFKRAGHFDAVRKKLLQTFNGNSAGANGSSYKKDFLDSIGDYLLQRLRDLPDEARQNLAKREARLQHSEVTRWIDEDARGARVMGDAVEELRKRGMIFGHKGGEENDGEVGRFLKEKLSEIVRSERRAKGWTEGEEEQNEHEHENEEEDTATAAESKVKEDGMEENGRAADEEESKASELQGEDKSDAMPERTGEHPGAPEDPADRHISDNI</sequence>
<keyword evidence="3" id="KW-1185">Reference proteome</keyword>
<protein>
    <submittedName>
        <fullName evidence="2">Uncharacterized protein</fullName>
    </submittedName>
</protein>
<name>A0A316YJC2_9BASI</name>
<feature type="compositionally biased region" description="Polar residues" evidence="1">
    <location>
        <begin position="126"/>
        <end position="135"/>
    </location>
</feature>
<accession>A0A316YJC2</accession>
<dbReference type="AlphaFoldDB" id="A0A316YJC2"/>
<dbReference type="EMBL" id="KZ819638">
    <property type="protein sequence ID" value="PWN88193.1"/>
    <property type="molecule type" value="Genomic_DNA"/>
</dbReference>
<evidence type="ECO:0000313" key="3">
    <source>
        <dbReference type="Proteomes" id="UP000245768"/>
    </source>
</evidence>
<dbReference type="GeneID" id="37044232"/>
<feature type="region of interest" description="Disordered" evidence="1">
    <location>
        <begin position="308"/>
        <end position="395"/>
    </location>
</feature>
<feature type="compositionally biased region" description="Acidic residues" evidence="1">
    <location>
        <begin position="316"/>
        <end position="333"/>
    </location>
</feature>